<gene>
    <name evidence="2" type="ORF">FHU40_003781</name>
</gene>
<evidence type="ECO:0000313" key="2">
    <source>
        <dbReference type="EMBL" id="MBB3043963.1"/>
    </source>
</evidence>
<keyword evidence="3" id="KW-1185">Reference proteome</keyword>
<name>A0A7W4VYQ1_9ACTN</name>
<feature type="region of interest" description="Disordered" evidence="1">
    <location>
        <begin position="1"/>
        <end position="47"/>
    </location>
</feature>
<evidence type="ECO:0000313" key="3">
    <source>
        <dbReference type="Proteomes" id="UP000589626"/>
    </source>
</evidence>
<reference evidence="2 3" key="1">
    <citation type="submission" date="2020-08" db="EMBL/GenBank/DDBJ databases">
        <title>Sequencing the genomes of 1000 actinobacteria strains.</title>
        <authorList>
            <person name="Klenk H.-P."/>
        </authorList>
    </citation>
    <scope>NUCLEOTIDE SEQUENCE [LARGE SCALE GENOMIC DNA]</scope>
    <source>
        <strain evidence="2 3">DSM 105498</strain>
    </source>
</reference>
<dbReference type="AlphaFoldDB" id="A0A7W4VYQ1"/>
<protein>
    <submittedName>
        <fullName evidence="2">Uncharacterized protein</fullName>
    </submittedName>
</protein>
<evidence type="ECO:0000256" key="1">
    <source>
        <dbReference type="SAM" id="MobiDB-lite"/>
    </source>
</evidence>
<comment type="caution">
    <text evidence="2">The sequence shown here is derived from an EMBL/GenBank/DDBJ whole genome shotgun (WGS) entry which is preliminary data.</text>
</comment>
<dbReference type="EMBL" id="JACHWR010000002">
    <property type="protein sequence ID" value="MBB3043963.1"/>
    <property type="molecule type" value="Genomic_DNA"/>
</dbReference>
<dbReference type="Proteomes" id="UP000589626">
    <property type="component" value="Unassembled WGS sequence"/>
</dbReference>
<accession>A0A7W4VYQ1</accession>
<organism evidence="2 3">
    <name type="scientific">Nocardioides soli</name>
    <dbReference type="NCBI Taxonomy" id="1036020"/>
    <lineage>
        <taxon>Bacteria</taxon>
        <taxon>Bacillati</taxon>
        <taxon>Actinomycetota</taxon>
        <taxon>Actinomycetes</taxon>
        <taxon>Propionibacteriales</taxon>
        <taxon>Nocardioidaceae</taxon>
        <taxon>Nocardioides</taxon>
    </lineage>
</organism>
<dbReference type="RefSeq" id="WP_246390653.1">
    <property type="nucleotide sequence ID" value="NZ_JACHWR010000002.1"/>
</dbReference>
<proteinExistence type="predicted"/>
<sequence>MNQNRAARASDPSVGMANGSGSPISEKKVASSGGMTRPSRAQTTFSP</sequence>